<evidence type="ECO:0000313" key="9">
    <source>
        <dbReference type="Proteomes" id="UP000176288"/>
    </source>
</evidence>
<dbReference type="PANTHER" id="PTHR11757">
    <property type="entry name" value="PROTEASE FAMILY S9A OLIGOPEPTIDASE"/>
    <property type="match status" value="1"/>
</dbReference>
<dbReference type="Proteomes" id="UP000176288">
    <property type="component" value="Chromosome"/>
</dbReference>
<evidence type="ECO:0000259" key="6">
    <source>
        <dbReference type="Pfam" id="PF00326"/>
    </source>
</evidence>
<gene>
    <name evidence="8" type="ORF">BK816_08865</name>
</gene>
<keyword evidence="9" id="KW-1185">Reference proteome</keyword>
<accession>A0A1D9MM98</accession>
<dbReference type="OrthoDB" id="9801421at2"/>
<dbReference type="SUPFAM" id="SSF53474">
    <property type="entry name" value="alpha/beta-Hydrolases"/>
    <property type="match status" value="1"/>
</dbReference>
<keyword evidence="2" id="KW-0645">Protease</keyword>
<dbReference type="Pfam" id="PF00326">
    <property type="entry name" value="Peptidase_S9"/>
    <property type="match status" value="1"/>
</dbReference>
<dbReference type="InterPro" id="IPR002470">
    <property type="entry name" value="Peptidase_S9A"/>
</dbReference>
<dbReference type="AlphaFoldDB" id="A0A1D9MM98"/>
<dbReference type="SUPFAM" id="SSF50993">
    <property type="entry name" value="Peptidase/esterase 'gauge' domain"/>
    <property type="match status" value="1"/>
</dbReference>
<dbReference type="STRING" id="1912795.BK816_08865"/>
<name>A0A1D9MM98_9ACTO</name>
<dbReference type="InterPro" id="IPR051543">
    <property type="entry name" value="Serine_Peptidase_S9A"/>
</dbReference>
<sequence length="736" mass="81958">MENDSRTPMSQPPVAEKRPENRTHHGHAFVDPWEWLRDKENPEVISLIEAENQWTEQNLAATKTLQDTLVDEYRAHTKLDDTSVPTRIGNWWYYAVVQTGKDYPIYLRTPADQENYYQEPPKVNPDNPTELPDGTQAHLLVDVNALAQGESFTSTTNHEISPDARYYTYAVDHSGDERFTQYVLDTVSGQIVDQIENVVYGVAWSASSNCLYYVRADEAWRSHQVWLHRLGQPAETDELIYQEDDETFNVGIEASRDGNWIIMVAGATNTSETWLIDAHAQGGTAPARPTSVAGRHKGVEYQVEPAGDHLLIVHNLNEIEGELAWAPLPAPGVTGSPSAWQSLLKPVEGQRFLSISACATHATLELRSNASAAGLYLLPDPEHKWVVEGQLTAPGVAEDAPLTVYPQPGGWWWNPLLRYAVTSLKTAPTILEIDPTDAKNIMVRKTTETPGFNPDDYLEERQWATAEDGTKIPLTVIRRVDLDQQAPGAGVIYGYGSYEISIDPTFSSHIQSLLDRGVTYAIAHPRGGGEQGRAWYEHGRMEFKRNTFTDFIACAQHLITSGQVAANRLAALGGSAGGLLMGAVANLAPQTFRAIAAMVPFVDALNTILRPELPLTVGEWDEWGNPLENADVYQYMRSYSPYENVAEGVQYPAILATTSLNDTRVFYVEPLKWIQRLREATTNNPTERPLLYHCEMVAGHAGKSGREGRWEEYAQVFSFLLGQIEATELTVTPNEN</sequence>
<evidence type="ECO:0000313" key="8">
    <source>
        <dbReference type="EMBL" id="AOZ73368.1"/>
    </source>
</evidence>
<keyword evidence="3" id="KW-0378">Hydrolase</keyword>
<dbReference type="InterPro" id="IPR001375">
    <property type="entry name" value="Peptidase_S9_cat"/>
</dbReference>
<evidence type="ECO:0008006" key="10">
    <source>
        <dbReference type="Google" id="ProtNLM"/>
    </source>
</evidence>
<proteinExistence type="inferred from homology"/>
<dbReference type="KEGG" id="avu:BK816_08865"/>
<dbReference type="EMBL" id="CP017812">
    <property type="protein sequence ID" value="AOZ73368.1"/>
    <property type="molecule type" value="Genomic_DNA"/>
</dbReference>
<evidence type="ECO:0000259" key="7">
    <source>
        <dbReference type="Pfam" id="PF02897"/>
    </source>
</evidence>
<dbReference type="RefSeq" id="WP_071164831.1">
    <property type="nucleotide sequence ID" value="NZ_CP017812.1"/>
</dbReference>
<feature type="domain" description="Peptidase S9 prolyl oligopeptidase catalytic" evidence="6">
    <location>
        <begin position="505"/>
        <end position="724"/>
    </location>
</feature>
<dbReference type="GO" id="GO:0006508">
    <property type="term" value="P:proteolysis"/>
    <property type="evidence" value="ECO:0007669"/>
    <property type="project" value="UniProtKB-KW"/>
</dbReference>
<dbReference type="PRINTS" id="PR00862">
    <property type="entry name" value="PROLIGOPTASE"/>
</dbReference>
<evidence type="ECO:0000256" key="4">
    <source>
        <dbReference type="ARBA" id="ARBA00022825"/>
    </source>
</evidence>
<dbReference type="Gene3D" id="3.40.50.1820">
    <property type="entry name" value="alpha/beta hydrolase"/>
    <property type="match status" value="1"/>
</dbReference>
<dbReference type="GO" id="GO:0004252">
    <property type="term" value="F:serine-type endopeptidase activity"/>
    <property type="evidence" value="ECO:0007669"/>
    <property type="project" value="InterPro"/>
</dbReference>
<protein>
    <recommendedName>
        <fullName evidence="10">Oligopeptidase B</fullName>
    </recommendedName>
</protein>
<dbReference type="InterPro" id="IPR029058">
    <property type="entry name" value="AB_hydrolase_fold"/>
</dbReference>
<dbReference type="InterPro" id="IPR023302">
    <property type="entry name" value="Pept_S9A_N"/>
</dbReference>
<feature type="domain" description="Peptidase S9A N-terminal" evidence="7">
    <location>
        <begin position="12"/>
        <end position="442"/>
    </location>
</feature>
<comment type="similarity">
    <text evidence="1">Belongs to the peptidase S9A family.</text>
</comment>
<dbReference type="Pfam" id="PF02897">
    <property type="entry name" value="Peptidase_S9_N"/>
    <property type="match status" value="1"/>
</dbReference>
<dbReference type="Gene3D" id="2.130.10.120">
    <property type="entry name" value="Prolyl oligopeptidase, N-terminal domain"/>
    <property type="match status" value="1"/>
</dbReference>
<keyword evidence="4" id="KW-0720">Serine protease</keyword>
<evidence type="ECO:0000256" key="1">
    <source>
        <dbReference type="ARBA" id="ARBA00005228"/>
    </source>
</evidence>
<evidence type="ECO:0000256" key="3">
    <source>
        <dbReference type="ARBA" id="ARBA00022801"/>
    </source>
</evidence>
<evidence type="ECO:0000256" key="5">
    <source>
        <dbReference type="SAM" id="MobiDB-lite"/>
    </source>
</evidence>
<dbReference type="PANTHER" id="PTHR11757:SF19">
    <property type="entry name" value="PROLYL ENDOPEPTIDASE-LIKE"/>
    <property type="match status" value="1"/>
</dbReference>
<evidence type="ECO:0000256" key="2">
    <source>
        <dbReference type="ARBA" id="ARBA00022670"/>
    </source>
</evidence>
<feature type="region of interest" description="Disordered" evidence="5">
    <location>
        <begin position="1"/>
        <end position="26"/>
    </location>
</feature>
<organism evidence="8 9">
    <name type="scientific">Boudabousia tangfeifanii</name>
    <dbReference type="NCBI Taxonomy" id="1912795"/>
    <lineage>
        <taxon>Bacteria</taxon>
        <taxon>Bacillati</taxon>
        <taxon>Actinomycetota</taxon>
        <taxon>Actinomycetes</taxon>
        <taxon>Actinomycetales</taxon>
        <taxon>Actinomycetaceae</taxon>
        <taxon>Boudabousia</taxon>
    </lineage>
</organism>
<reference evidence="8 9" key="1">
    <citation type="submission" date="2016-10" db="EMBL/GenBank/DDBJ databases">
        <title>Actinomyces aegypiusis sp. nov., isolated from the Aegypius monachus in Qinghai Tibet Plateau China.</title>
        <authorList>
            <person name="Wang Y."/>
        </authorList>
    </citation>
    <scope>NUCLEOTIDE SEQUENCE [LARGE SCALE GENOMIC DNA]</scope>
    <source>
        <strain evidence="8 9">VUL4_3</strain>
    </source>
</reference>